<name>A0ABW1JBR9_9ACTN</name>
<evidence type="ECO:0000256" key="1">
    <source>
        <dbReference type="SAM" id="SignalP"/>
    </source>
</evidence>
<dbReference type="Proteomes" id="UP001596189">
    <property type="component" value="Unassembled WGS sequence"/>
</dbReference>
<dbReference type="Gene3D" id="2.60.120.260">
    <property type="entry name" value="Galactose-binding domain-like"/>
    <property type="match status" value="1"/>
</dbReference>
<organism evidence="2 3">
    <name type="scientific">Angustibacter luteus</name>
    <dbReference type="NCBI Taxonomy" id="658456"/>
    <lineage>
        <taxon>Bacteria</taxon>
        <taxon>Bacillati</taxon>
        <taxon>Actinomycetota</taxon>
        <taxon>Actinomycetes</taxon>
        <taxon>Kineosporiales</taxon>
        <taxon>Kineosporiaceae</taxon>
    </lineage>
</organism>
<protein>
    <recommendedName>
        <fullName evidence="4">FlgD Ig-like domain-containing protein</fullName>
    </recommendedName>
</protein>
<reference evidence="3" key="1">
    <citation type="journal article" date="2019" name="Int. J. Syst. Evol. Microbiol.">
        <title>The Global Catalogue of Microorganisms (GCM) 10K type strain sequencing project: providing services to taxonomists for standard genome sequencing and annotation.</title>
        <authorList>
            <consortium name="The Broad Institute Genomics Platform"/>
            <consortium name="The Broad Institute Genome Sequencing Center for Infectious Disease"/>
            <person name="Wu L."/>
            <person name="Ma J."/>
        </authorList>
    </citation>
    <scope>NUCLEOTIDE SEQUENCE [LARGE SCALE GENOMIC DNA]</scope>
    <source>
        <strain evidence="3">KACC 14249</strain>
    </source>
</reference>
<feature type="signal peptide" evidence="1">
    <location>
        <begin position="1"/>
        <end position="31"/>
    </location>
</feature>
<evidence type="ECO:0000313" key="3">
    <source>
        <dbReference type="Proteomes" id="UP001596189"/>
    </source>
</evidence>
<keyword evidence="1" id="KW-0732">Signal</keyword>
<dbReference type="RefSeq" id="WP_345718082.1">
    <property type="nucleotide sequence ID" value="NZ_BAABFP010000008.1"/>
</dbReference>
<comment type="caution">
    <text evidence="2">The sequence shown here is derived from an EMBL/GenBank/DDBJ whole genome shotgun (WGS) entry which is preliminary data.</text>
</comment>
<accession>A0ABW1JBR9</accession>
<keyword evidence="3" id="KW-1185">Reference proteome</keyword>
<sequence length="982" mass="102353">MRRGPASALTVIGAVVSAVLATLLIAVPSVAAPAAPPDDPPGTVVLPAQLARGLGSTVVASHGGQQLLWQPDDSGTWSLWWHDGVGPDVRTIVKGDTTTLTSSVSASHVLARGRGSAWYSLDLETRTVAALPSGVSVVAATPDGWVELDRPTGQLRRHLGDGSTVPLVCGCILPSTLSSLGAADADGVALTLQGLVAWVPFDGTTPVVVASDQVQPQLAAVAGDDVAWYTPAHVASGTFPAEPALVHRVAKVGGSPVSVEAPDVRQLAITPGVTAWVGTRPGSTTPDSDPTFARVARADLTGVVDVGLNAASVVPDGTDVVMAARWPVERTGIYRVSATGVPTRIGDLRPPVRPVGAFAFDGLNLAVEVTAGTRSSEISSQPVGADGTIGPARVLPKPSSFPVRLAAVDSHVVVQAGGASAVVDLTSGSSPRGWLGYGDDVHPEGAGDAVVLGNSWVGWDEGPIGPDLEGAVTAVVWGNEAVWGTTRGEVLRSDPLHWPPVRVVPPACTAGCPAQLGLWGDQLLVQPTTGPLQIRTLTGALVRTAPALPASGSAKPPALAVEDGVVAWVDPSPDGAGSGSGVGVLRVMDLRAADPVPVDVAVARRNPDVRAVELRDGRLAWVGADLRVRVAPLPLGRASRVVPVDLSAPTGFSPNGDGNQDRWTLHVTTSVPTLGPVTVDLLSGSQVVRHFADAGTAGRIEVTWDGLLDGGGPAPDGLYTWRVSAQTARGTDVTSLKGPLTGSVALRRSRPVAALTAPEVSTTASSSGLVPVSWRTTTAQPAWSRITYEVQTRSLYAAPLEQYWNSWTTWAQTAASGRTFDPRTYEPTTRHWQFRVRAVADGGAVGPWSAIRTVNIPLDDASRRYGYPANTYSGSWSAQHVAGAFMSSQHRANNATAYVITFEDLDSRLVRVLATRCPTCGKVRIFVDGGRGYVVDTYAPTVQRRVLIFRKTVRSGFHTIGVQNLATRGRPFFYFDGTVSEP</sequence>
<dbReference type="EMBL" id="JBHSRD010000003">
    <property type="protein sequence ID" value="MFC6006604.1"/>
    <property type="molecule type" value="Genomic_DNA"/>
</dbReference>
<evidence type="ECO:0008006" key="4">
    <source>
        <dbReference type="Google" id="ProtNLM"/>
    </source>
</evidence>
<gene>
    <name evidence="2" type="ORF">ACFQDO_05615</name>
</gene>
<feature type="chain" id="PRO_5047501086" description="FlgD Ig-like domain-containing protein" evidence="1">
    <location>
        <begin position="32"/>
        <end position="982"/>
    </location>
</feature>
<evidence type="ECO:0000313" key="2">
    <source>
        <dbReference type="EMBL" id="MFC6006604.1"/>
    </source>
</evidence>
<proteinExistence type="predicted"/>
<dbReference type="Gene3D" id="2.60.40.4070">
    <property type="match status" value="1"/>
</dbReference>